<name>A0A1E5WGT4_9POAL</name>
<dbReference type="InterPro" id="IPR055357">
    <property type="entry name" value="LRR_At1g61320_AtMIF1"/>
</dbReference>
<evidence type="ECO:0000313" key="3">
    <source>
        <dbReference type="Proteomes" id="UP000095767"/>
    </source>
</evidence>
<dbReference type="STRING" id="888268.A0A1E5WGT4"/>
<dbReference type="AlphaFoldDB" id="A0A1E5WGT4"/>
<dbReference type="PANTHER" id="PTHR34145">
    <property type="entry name" value="OS02G0105600 PROTEIN"/>
    <property type="match status" value="1"/>
</dbReference>
<sequence>MDLSHSSNLQNAYFRLNKAVFQHALISLLKGLPNVQNLTLRIGWQHLEEQWLWDNPLKFSHLRHLQLFMFAHSNELVDKILYLVSFLRATPFIEKLEYSGFDLWLADVGLAGKTLDDVSIII</sequence>
<keyword evidence="3" id="KW-1185">Reference proteome</keyword>
<dbReference type="Pfam" id="PF23622">
    <property type="entry name" value="LRR_At1g61320_AtMIF1"/>
    <property type="match status" value="1"/>
</dbReference>
<protein>
    <recommendedName>
        <fullName evidence="1">At1g61320/AtMIF1 LRR domain-containing protein</fullName>
    </recommendedName>
</protein>
<dbReference type="InterPro" id="IPR053772">
    <property type="entry name" value="At1g61320/At1g61330-like"/>
</dbReference>
<organism evidence="2 3">
    <name type="scientific">Dichanthelium oligosanthes</name>
    <dbReference type="NCBI Taxonomy" id="888268"/>
    <lineage>
        <taxon>Eukaryota</taxon>
        <taxon>Viridiplantae</taxon>
        <taxon>Streptophyta</taxon>
        <taxon>Embryophyta</taxon>
        <taxon>Tracheophyta</taxon>
        <taxon>Spermatophyta</taxon>
        <taxon>Magnoliopsida</taxon>
        <taxon>Liliopsida</taxon>
        <taxon>Poales</taxon>
        <taxon>Poaceae</taxon>
        <taxon>PACMAD clade</taxon>
        <taxon>Panicoideae</taxon>
        <taxon>Panicodae</taxon>
        <taxon>Paniceae</taxon>
        <taxon>Dichantheliinae</taxon>
        <taxon>Dichanthelium</taxon>
    </lineage>
</organism>
<dbReference type="OrthoDB" id="661008at2759"/>
<accession>A0A1E5WGT4</accession>
<dbReference type="EMBL" id="LWDX02008649">
    <property type="protein sequence ID" value="OEL36609.1"/>
    <property type="molecule type" value="Genomic_DNA"/>
</dbReference>
<comment type="caution">
    <text evidence="2">The sequence shown here is derived from an EMBL/GenBank/DDBJ whole genome shotgun (WGS) entry which is preliminary data.</text>
</comment>
<evidence type="ECO:0000259" key="1">
    <source>
        <dbReference type="Pfam" id="PF23622"/>
    </source>
</evidence>
<dbReference type="Proteomes" id="UP000095767">
    <property type="component" value="Unassembled WGS sequence"/>
</dbReference>
<evidence type="ECO:0000313" key="2">
    <source>
        <dbReference type="EMBL" id="OEL36609.1"/>
    </source>
</evidence>
<dbReference type="PANTHER" id="PTHR34145:SF57">
    <property type="entry name" value="F-BOX DOMAIN-CONTAINING PROTEIN"/>
    <property type="match status" value="1"/>
</dbReference>
<proteinExistence type="predicted"/>
<reference evidence="2 3" key="1">
    <citation type="submission" date="2016-09" db="EMBL/GenBank/DDBJ databases">
        <title>The draft genome of Dichanthelium oligosanthes: A C3 panicoid grass species.</title>
        <authorList>
            <person name="Studer A.J."/>
            <person name="Schnable J.C."/>
            <person name="Brutnell T.P."/>
        </authorList>
    </citation>
    <scope>NUCLEOTIDE SEQUENCE [LARGE SCALE GENOMIC DNA]</scope>
    <source>
        <strain evidence="3">cv. Kellogg 1175</strain>
        <tissue evidence="2">Leaf</tissue>
    </source>
</reference>
<feature type="domain" description="At1g61320/AtMIF1 LRR" evidence="1">
    <location>
        <begin position="3"/>
        <end position="96"/>
    </location>
</feature>
<gene>
    <name evidence="2" type="ORF">BAE44_0002373</name>
</gene>